<name>S0FKY1_RUMCE</name>
<dbReference type="EMBL" id="AORV01000026">
    <property type="protein sequence ID" value="EMS72547.1"/>
    <property type="molecule type" value="Genomic_DNA"/>
</dbReference>
<comment type="caution">
    <text evidence="1">The sequence shown here is derived from an EMBL/GenBank/DDBJ whole genome shotgun (WGS) entry which is preliminary data.</text>
</comment>
<accession>S0FKY1</accession>
<dbReference type="InterPro" id="IPR036278">
    <property type="entry name" value="Sialidase_sf"/>
</dbReference>
<dbReference type="AlphaFoldDB" id="S0FKY1"/>
<evidence type="ECO:0000313" key="1">
    <source>
        <dbReference type="EMBL" id="EMS72547.1"/>
    </source>
</evidence>
<dbReference type="PROSITE" id="PS51257">
    <property type="entry name" value="PROKAR_LIPOPROTEIN"/>
    <property type="match status" value="1"/>
</dbReference>
<dbReference type="SUPFAM" id="SSF50939">
    <property type="entry name" value="Sialidases"/>
    <property type="match status" value="1"/>
</dbReference>
<keyword evidence="2" id="KW-1185">Reference proteome</keyword>
<dbReference type="eggNOG" id="COG4447">
    <property type="taxonomic scope" value="Bacteria"/>
</dbReference>
<dbReference type="RefSeq" id="WP_004624786.1">
    <property type="nucleotide sequence ID" value="NZ_AORV01000026.1"/>
</dbReference>
<protein>
    <submittedName>
        <fullName evidence="1">BNR/Asp-box repeat-containing protein</fullName>
    </submittedName>
</protein>
<dbReference type="InterPro" id="IPR015943">
    <property type="entry name" value="WD40/YVTN_repeat-like_dom_sf"/>
</dbReference>
<dbReference type="CDD" id="cd15482">
    <property type="entry name" value="Sialidase_non-viral"/>
    <property type="match status" value="1"/>
</dbReference>
<dbReference type="PATRIC" id="fig|1195236.3.peg.1687"/>
<organism evidence="1 2">
    <name type="scientific">Ruminiclostridium cellobioparum subsp. termitidis CT1112</name>
    <dbReference type="NCBI Taxonomy" id="1195236"/>
    <lineage>
        <taxon>Bacteria</taxon>
        <taxon>Bacillati</taxon>
        <taxon>Bacillota</taxon>
        <taxon>Clostridia</taxon>
        <taxon>Eubacteriales</taxon>
        <taxon>Oscillospiraceae</taxon>
        <taxon>Ruminiclostridium</taxon>
    </lineage>
</organism>
<gene>
    <name evidence="1" type="ORF">CTER_1369</name>
</gene>
<dbReference type="Proteomes" id="UP000014155">
    <property type="component" value="Unassembled WGS sequence"/>
</dbReference>
<reference evidence="1 2" key="1">
    <citation type="journal article" date="2013" name="Genome Announc.">
        <title>Draft Genome Sequence of the Cellulolytic, Mesophilic, Anaerobic Bacterium Clostridium termitidis Strain CT1112 (DSM 5398).</title>
        <authorList>
            <person name="Lal S."/>
            <person name="Ramachandran U."/>
            <person name="Zhang X."/>
            <person name="Munir R."/>
            <person name="Sparling R."/>
            <person name="Levin D.B."/>
        </authorList>
    </citation>
    <scope>NUCLEOTIDE SEQUENCE [LARGE SCALE GENOMIC DNA]</scope>
    <source>
        <strain evidence="1 2">CT1112</strain>
    </source>
</reference>
<dbReference type="Gene3D" id="2.130.10.10">
    <property type="entry name" value="YVTN repeat-like/Quinoprotein amine dehydrogenase"/>
    <property type="match status" value="1"/>
</dbReference>
<dbReference type="Pfam" id="PF02012">
    <property type="entry name" value="BNR"/>
    <property type="match status" value="1"/>
</dbReference>
<proteinExistence type="predicted"/>
<dbReference type="InterPro" id="IPR002860">
    <property type="entry name" value="BNR_rpt"/>
</dbReference>
<sequence length="339" mass="36322">MSKKRNGRSVIILAVTALLGTGLLSGCGFNTGSVSNGGASGAISNAAASADAKQDEAAAAFMKIEPAILKKMQNSTYTYVEGKLSFNIGTDKADFPPKYVSTIFNPHVDFMPSSIFVSANKIAVVRTPDDDSIVITYSDDGGKTWQDSDAIHTGQIPDHSVADADFLGKDEVDKLLSLYADFPSKDTGFLIIGSGTTMGTQYTLALFKTTDGGKSWHALDSNIAGIHGFPVTGMYFMDDKNGFVVQSGVNVKKAEICQTADGGVTWSADELPVPAALVDDLNAPSLTALTPYYASGQWVLPMFIRPDTLIYFKSKEQGKIWSYDPTMDIKINKFLSSRV</sequence>
<evidence type="ECO:0000313" key="2">
    <source>
        <dbReference type="Proteomes" id="UP000014155"/>
    </source>
</evidence>